<sequence>MPISTATVTASSNPSLLISSGTETHTVSPECGFKHIPHVSLGAISGKLIEETPLLILHNTKEALVHSEDTYTKGLCLSVVKIDRPCYVNLRRSIFLRASFCTNLFRVLLAVFVQDAGNRVAP</sequence>
<gene>
    <name evidence="1" type="ORF">I7I51_03821</name>
</gene>
<dbReference type="Proteomes" id="UP000663671">
    <property type="component" value="Chromosome 5"/>
</dbReference>
<proteinExistence type="predicted"/>
<dbReference type="VEuPathDB" id="FungiDB:I7I51_03821"/>
<reference evidence="1" key="1">
    <citation type="submission" date="2021-01" db="EMBL/GenBank/DDBJ databases">
        <title>Chromosome-level genome assembly of a human fungal pathogen reveals clustering of transcriptionally co-regulated genes.</title>
        <authorList>
            <person name="Voorhies M."/>
            <person name="Cohen S."/>
            <person name="Shea T.P."/>
            <person name="Petrus S."/>
            <person name="Munoz J.F."/>
            <person name="Poplawski S."/>
            <person name="Goldman W.E."/>
            <person name="Michael T."/>
            <person name="Cuomo C.A."/>
            <person name="Sil A."/>
            <person name="Beyhan S."/>
        </authorList>
    </citation>
    <scope>NUCLEOTIDE SEQUENCE</scope>
    <source>
        <strain evidence="1">WU24</strain>
    </source>
</reference>
<name>A0A8A1MAK7_AJECA</name>
<organism evidence="1 2">
    <name type="scientific">Ajellomyces capsulatus</name>
    <name type="common">Darling's disease fungus</name>
    <name type="synonym">Histoplasma capsulatum</name>
    <dbReference type="NCBI Taxonomy" id="5037"/>
    <lineage>
        <taxon>Eukaryota</taxon>
        <taxon>Fungi</taxon>
        <taxon>Dikarya</taxon>
        <taxon>Ascomycota</taxon>
        <taxon>Pezizomycotina</taxon>
        <taxon>Eurotiomycetes</taxon>
        <taxon>Eurotiomycetidae</taxon>
        <taxon>Onygenales</taxon>
        <taxon>Ajellomycetaceae</taxon>
        <taxon>Histoplasma</taxon>
    </lineage>
</organism>
<dbReference type="EMBL" id="CP069111">
    <property type="protein sequence ID" value="QSS61644.1"/>
    <property type="molecule type" value="Genomic_DNA"/>
</dbReference>
<dbReference type="AlphaFoldDB" id="A0A8A1MAK7"/>
<accession>A0A8A1MAK7</accession>
<protein>
    <submittedName>
        <fullName evidence="1">Uncharacterized protein</fullName>
    </submittedName>
</protein>
<evidence type="ECO:0000313" key="1">
    <source>
        <dbReference type="EMBL" id="QSS61644.1"/>
    </source>
</evidence>
<evidence type="ECO:0000313" key="2">
    <source>
        <dbReference type="Proteomes" id="UP000663671"/>
    </source>
</evidence>